<dbReference type="InterPro" id="IPR018151">
    <property type="entry name" value="TF_GreA/GreB_CS"/>
</dbReference>
<evidence type="ECO:0000259" key="11">
    <source>
        <dbReference type="Pfam" id="PF03449"/>
    </source>
</evidence>
<keyword evidence="3 8" id="KW-0805">Transcription regulation</keyword>
<evidence type="ECO:0000256" key="8">
    <source>
        <dbReference type="HAMAP-Rule" id="MF_00105"/>
    </source>
</evidence>
<dbReference type="InterPro" id="IPR028624">
    <property type="entry name" value="Tscrpt_elong_fac_GreA/B"/>
</dbReference>
<dbReference type="NCBIfam" id="NF001262">
    <property type="entry name" value="PRK00226.1-3"/>
    <property type="match status" value="1"/>
</dbReference>
<dbReference type="RefSeq" id="WP_016444834.1">
    <property type="nucleotide sequence ID" value="NZ_KE150267.1"/>
</dbReference>
<evidence type="ECO:0000256" key="7">
    <source>
        <dbReference type="ARBA" id="ARBA00030776"/>
    </source>
</evidence>
<comment type="function">
    <text evidence="6 8">Necessary for efficient RNA polymerase transcription elongation past template-encoded arresting sites. The arresting sites in DNA have the property of trapping a certain fraction of elongating RNA polymerases that pass through, resulting in locked ternary complexes. Cleavage of the nascent transcript by cleavage factors such as GreA or GreB allows the resumption of elongation from the new 3'terminus. GreA releases sequences of 2 to 3 nucleotides.</text>
</comment>
<dbReference type="Proteomes" id="UP000014387">
    <property type="component" value="Unassembled WGS sequence"/>
</dbReference>
<dbReference type="GO" id="GO:0006354">
    <property type="term" value="P:DNA-templated transcription elongation"/>
    <property type="evidence" value="ECO:0007669"/>
    <property type="project" value="TreeGrafter"/>
</dbReference>
<dbReference type="GO" id="GO:0070063">
    <property type="term" value="F:RNA polymerase binding"/>
    <property type="evidence" value="ECO:0007669"/>
    <property type="project" value="InterPro"/>
</dbReference>
<dbReference type="Gene3D" id="1.10.287.180">
    <property type="entry name" value="Transcription elongation factor, GreA/GreB, N-terminal domain"/>
    <property type="match status" value="1"/>
</dbReference>
<evidence type="ECO:0000256" key="6">
    <source>
        <dbReference type="ARBA" id="ARBA00024916"/>
    </source>
</evidence>
<organism evidence="12 13">
    <name type="scientific">Gleimia europaea ACS-120-V-Col10b</name>
    <dbReference type="NCBI Taxonomy" id="883069"/>
    <lineage>
        <taxon>Bacteria</taxon>
        <taxon>Bacillati</taxon>
        <taxon>Actinomycetota</taxon>
        <taxon>Actinomycetes</taxon>
        <taxon>Actinomycetales</taxon>
        <taxon>Actinomycetaceae</taxon>
        <taxon>Gleimia</taxon>
    </lineage>
</organism>
<feature type="domain" description="Transcription elongation factor GreA/GreB C-terminal" evidence="10">
    <location>
        <begin position="82"/>
        <end position="153"/>
    </location>
</feature>
<dbReference type="GO" id="GO:0032784">
    <property type="term" value="P:regulation of DNA-templated transcription elongation"/>
    <property type="evidence" value="ECO:0007669"/>
    <property type="project" value="UniProtKB-UniRule"/>
</dbReference>
<dbReference type="PANTHER" id="PTHR30437">
    <property type="entry name" value="TRANSCRIPTION ELONGATION FACTOR GREA"/>
    <property type="match status" value="1"/>
</dbReference>
<dbReference type="Gene3D" id="3.10.50.30">
    <property type="entry name" value="Transcription elongation factor, GreA/GreB, C-terminal domain"/>
    <property type="match status" value="1"/>
</dbReference>
<evidence type="ECO:0000256" key="2">
    <source>
        <dbReference type="ARBA" id="ARBA00013729"/>
    </source>
</evidence>
<dbReference type="InterPro" id="IPR001437">
    <property type="entry name" value="Tscrpt_elong_fac_GreA/B_C"/>
</dbReference>
<accession>A0A9W5RD54</accession>
<dbReference type="SUPFAM" id="SSF54534">
    <property type="entry name" value="FKBP-like"/>
    <property type="match status" value="1"/>
</dbReference>
<dbReference type="SUPFAM" id="SSF46557">
    <property type="entry name" value="GreA transcript cleavage protein, N-terminal domain"/>
    <property type="match status" value="1"/>
</dbReference>
<name>A0A9W5RD54_9ACTO</name>
<dbReference type="EMBL" id="AGWN01000002">
    <property type="protein sequence ID" value="EPD29528.1"/>
    <property type="molecule type" value="Genomic_DNA"/>
</dbReference>
<proteinExistence type="inferred from homology"/>
<evidence type="ECO:0000256" key="5">
    <source>
        <dbReference type="ARBA" id="ARBA00023163"/>
    </source>
</evidence>
<keyword evidence="12" id="KW-0648">Protein biosynthesis</keyword>
<evidence type="ECO:0000256" key="4">
    <source>
        <dbReference type="ARBA" id="ARBA00023125"/>
    </source>
</evidence>
<protein>
    <recommendedName>
        <fullName evidence="2 8">Transcription elongation factor GreA</fullName>
    </recommendedName>
    <alternativeName>
        <fullName evidence="7 8">Transcript cleavage factor GreA</fullName>
    </alternativeName>
</protein>
<dbReference type="PIRSF" id="PIRSF006092">
    <property type="entry name" value="GreA_GreB"/>
    <property type="match status" value="1"/>
</dbReference>
<gene>
    <name evidence="8" type="primary">greA</name>
    <name evidence="12" type="ORF">HMPREF9238_01509</name>
</gene>
<evidence type="ECO:0000259" key="10">
    <source>
        <dbReference type="Pfam" id="PF01272"/>
    </source>
</evidence>
<feature type="region of interest" description="Disordered" evidence="9">
    <location>
        <begin position="37"/>
        <end position="59"/>
    </location>
</feature>
<dbReference type="PROSITE" id="PS00829">
    <property type="entry name" value="GREAB_1"/>
    <property type="match status" value="1"/>
</dbReference>
<dbReference type="HAMAP" id="MF_00105">
    <property type="entry name" value="GreA_GreB"/>
    <property type="match status" value="1"/>
</dbReference>
<feature type="domain" description="Transcription elongation factor GreA/GreB N-terminal" evidence="11">
    <location>
        <begin position="6"/>
        <end position="75"/>
    </location>
</feature>
<keyword evidence="13" id="KW-1185">Reference proteome</keyword>
<dbReference type="InterPro" id="IPR036953">
    <property type="entry name" value="GreA/GreB_C_sf"/>
</dbReference>
<dbReference type="FunFam" id="1.10.287.180:FF:000001">
    <property type="entry name" value="Transcription elongation factor GreA"/>
    <property type="match status" value="1"/>
</dbReference>
<keyword evidence="4 8" id="KW-0238">DNA-binding</keyword>
<evidence type="ECO:0000313" key="13">
    <source>
        <dbReference type="Proteomes" id="UP000014387"/>
    </source>
</evidence>
<keyword evidence="5 8" id="KW-0804">Transcription</keyword>
<evidence type="ECO:0000256" key="1">
    <source>
        <dbReference type="ARBA" id="ARBA00008213"/>
    </source>
</evidence>
<dbReference type="PANTHER" id="PTHR30437:SF4">
    <property type="entry name" value="TRANSCRIPTION ELONGATION FACTOR GREA"/>
    <property type="match status" value="1"/>
</dbReference>
<dbReference type="GO" id="GO:0003677">
    <property type="term" value="F:DNA binding"/>
    <property type="evidence" value="ECO:0007669"/>
    <property type="project" value="UniProtKB-UniRule"/>
</dbReference>
<dbReference type="OrthoDB" id="9797227at2"/>
<dbReference type="InterPro" id="IPR023459">
    <property type="entry name" value="Tscrpt_elong_fac_GreA/B_fam"/>
</dbReference>
<evidence type="ECO:0000256" key="9">
    <source>
        <dbReference type="SAM" id="MobiDB-lite"/>
    </source>
</evidence>
<dbReference type="GO" id="GO:0003746">
    <property type="term" value="F:translation elongation factor activity"/>
    <property type="evidence" value="ECO:0007669"/>
    <property type="project" value="UniProtKB-KW"/>
</dbReference>
<dbReference type="InterPro" id="IPR036805">
    <property type="entry name" value="Tscrpt_elong_fac_GreA/B_N_sf"/>
</dbReference>
<dbReference type="Pfam" id="PF03449">
    <property type="entry name" value="GreA_GreB_N"/>
    <property type="match status" value="1"/>
</dbReference>
<evidence type="ECO:0000313" key="12">
    <source>
        <dbReference type="EMBL" id="EPD29528.1"/>
    </source>
</evidence>
<reference evidence="12 13" key="1">
    <citation type="submission" date="2013-05" db="EMBL/GenBank/DDBJ databases">
        <title>The Genome Sequence of Actinomyces europaeus ACS-120-V-COL10B.</title>
        <authorList>
            <consortium name="The Broad Institute Genomics Platform"/>
            <person name="Earl A."/>
            <person name="Ward D."/>
            <person name="Feldgarden M."/>
            <person name="Gevers D."/>
            <person name="Saerens B."/>
            <person name="Vaneechoutte M."/>
            <person name="Walker B."/>
            <person name="Young S."/>
            <person name="Zeng Q."/>
            <person name="Gargeya S."/>
            <person name="Fitzgerald M."/>
            <person name="Haas B."/>
            <person name="Abouelleil A."/>
            <person name="Allen A.W."/>
            <person name="Alvarado L."/>
            <person name="Arachchi H.M."/>
            <person name="Berlin A.M."/>
            <person name="Chapman S.B."/>
            <person name="Gainer-Dewar J."/>
            <person name="Goldberg J."/>
            <person name="Griggs A."/>
            <person name="Gujja S."/>
            <person name="Hansen M."/>
            <person name="Howarth C."/>
            <person name="Imamovic A."/>
            <person name="Ireland A."/>
            <person name="Larimer J."/>
            <person name="McCowan C."/>
            <person name="Murphy C."/>
            <person name="Pearson M."/>
            <person name="Poon T.W."/>
            <person name="Priest M."/>
            <person name="Roberts A."/>
            <person name="Saif S."/>
            <person name="Shea T."/>
            <person name="Sisk P."/>
            <person name="Sykes S."/>
            <person name="Wortman J."/>
            <person name="Nusbaum C."/>
            <person name="Birren B."/>
        </authorList>
    </citation>
    <scope>NUCLEOTIDE SEQUENCE [LARGE SCALE GENOMIC DNA]</scope>
    <source>
        <strain evidence="12 13">ACS-120-V-Col10b</strain>
    </source>
</reference>
<comment type="similarity">
    <text evidence="1 8">Belongs to the GreA/GreB family.</text>
</comment>
<dbReference type="Pfam" id="PF01272">
    <property type="entry name" value="GreA_GreB"/>
    <property type="match status" value="1"/>
</dbReference>
<dbReference type="InterPro" id="IPR022691">
    <property type="entry name" value="Tscrpt_elong_fac_GreA/B_N"/>
</dbReference>
<feature type="compositionally biased region" description="Basic and acidic residues" evidence="9">
    <location>
        <begin position="37"/>
        <end position="56"/>
    </location>
</feature>
<comment type="caution">
    <text evidence="12">The sequence shown here is derived from an EMBL/GenBank/DDBJ whole genome shotgun (WGS) entry which is preliminary data.</text>
</comment>
<keyword evidence="12" id="KW-0251">Elongation factor</keyword>
<evidence type="ECO:0000256" key="3">
    <source>
        <dbReference type="ARBA" id="ARBA00023015"/>
    </source>
</evidence>
<sequence>MAEKTWLTQEAYDRLKEELTHRSTQLRAEIARKIDEARQEGDLKENGGYHAARDEQSMNETRIQQLENLLKEAEVGETPADDGVVELGMMVTAEIMGERSEFLLGSRMTGTGLGVEVYSPDAPLGEAIMGAKKGDTVSYYAPNGKEIAVKIIDAVPYKG</sequence>
<dbReference type="AlphaFoldDB" id="A0A9W5RD54"/>